<evidence type="ECO:0000313" key="4">
    <source>
        <dbReference type="EMBL" id="QJH98946.1"/>
    </source>
</evidence>
<evidence type="ECO:0000313" key="1">
    <source>
        <dbReference type="EMBL" id="QJA49453.1"/>
    </source>
</evidence>
<dbReference type="EMBL" id="MT142067">
    <property type="protein sequence ID" value="QJA73994.1"/>
    <property type="molecule type" value="Genomic_DNA"/>
</dbReference>
<reference evidence="1" key="1">
    <citation type="submission" date="2020-03" db="EMBL/GenBank/DDBJ databases">
        <title>The deep terrestrial virosphere.</title>
        <authorList>
            <person name="Holmfeldt K."/>
            <person name="Nilsson E."/>
            <person name="Simone D."/>
            <person name="Lopez-Fernandez M."/>
            <person name="Wu X."/>
            <person name="de Brujin I."/>
            <person name="Lundin D."/>
            <person name="Andersson A."/>
            <person name="Bertilsson S."/>
            <person name="Dopson M."/>
        </authorList>
    </citation>
    <scope>NUCLEOTIDE SEQUENCE</scope>
    <source>
        <strain evidence="2">MM415A02135</strain>
        <strain evidence="3">MM415B02102</strain>
        <strain evidence="1">TM448A01363</strain>
        <strain evidence="4">TM448B01427</strain>
    </source>
</reference>
<sequence length="211" mass="24032">MSGTIKMTNEQISKIMVTYVNTPDGPRAMPNPVTESLKKKKLPPRNQYWIRRALDKVTQNYKILEETRQGLIQQHARKDKDDKPLIIMRDFAKIKPLMDAGEIEQNNIPDIDTALKGEAVSVKTAEAIAKWSEGKVSAESNGSIALKDISEFQKAVNELMTEEVDLGINLIEVDFDVWETSFKNEKGEKVYRYDLLDGDEMDLLMPMLEVK</sequence>
<accession>A0A6H1ZNE4</accession>
<gene>
    <name evidence="2" type="ORF">MM415A02135_0002</name>
    <name evidence="3" type="ORF">MM415B02102_0002</name>
    <name evidence="1" type="ORF">TM448A01363_0021</name>
    <name evidence="4" type="ORF">TM448B01427_0021</name>
</gene>
<protein>
    <submittedName>
        <fullName evidence="1">Uncharacterized protein</fullName>
    </submittedName>
</protein>
<evidence type="ECO:0000313" key="3">
    <source>
        <dbReference type="EMBL" id="QJA86248.1"/>
    </source>
</evidence>
<organism evidence="1">
    <name type="scientific">viral metagenome</name>
    <dbReference type="NCBI Taxonomy" id="1070528"/>
    <lineage>
        <taxon>unclassified sequences</taxon>
        <taxon>metagenomes</taxon>
        <taxon>organismal metagenomes</taxon>
    </lineage>
</organism>
<dbReference type="EMBL" id="MT142625">
    <property type="protein sequence ID" value="QJA86248.1"/>
    <property type="molecule type" value="Genomic_DNA"/>
</dbReference>
<evidence type="ECO:0000313" key="2">
    <source>
        <dbReference type="EMBL" id="QJA73994.1"/>
    </source>
</evidence>
<dbReference type="AlphaFoldDB" id="A0A6H1ZNE4"/>
<dbReference type="EMBL" id="MT144137">
    <property type="protein sequence ID" value="QJA49453.1"/>
    <property type="molecule type" value="Genomic_DNA"/>
</dbReference>
<name>A0A6H1ZNE4_9ZZZZ</name>
<dbReference type="EMBL" id="MT144759">
    <property type="protein sequence ID" value="QJH98946.1"/>
    <property type="molecule type" value="Genomic_DNA"/>
</dbReference>
<proteinExistence type="predicted"/>